<dbReference type="AlphaFoldDB" id="A0A7I8JIS4"/>
<evidence type="ECO:0000313" key="3">
    <source>
        <dbReference type="Proteomes" id="UP000663760"/>
    </source>
</evidence>
<name>A0A7I8JIS4_SPIIN</name>
<gene>
    <name evidence="1" type="ORF">SI7747_13016460</name>
    <name evidence="2" type="ORF">SI8410_13017770</name>
</gene>
<evidence type="ECO:0000313" key="1">
    <source>
        <dbReference type="EMBL" id="CAA2630814.1"/>
    </source>
</evidence>
<reference evidence="1" key="1">
    <citation type="submission" date="2019-12" db="EMBL/GenBank/DDBJ databases">
        <authorList>
            <person name="Scholz U."/>
            <person name="Mascher M."/>
            <person name="Fiebig A."/>
        </authorList>
    </citation>
    <scope>NUCLEOTIDE SEQUENCE</scope>
</reference>
<proteinExistence type="predicted"/>
<protein>
    <submittedName>
        <fullName evidence="1">Uncharacterized protein</fullName>
    </submittedName>
</protein>
<accession>A0A7I8JIS4</accession>
<sequence length="59" mass="6295">MVFEQRSASTRLKPLYLSASPATSSANSRGLFSHCNQKQSPSALGVGEGIRLQDIGQES</sequence>
<dbReference type="Proteomes" id="UP000663760">
    <property type="component" value="Chromosome 13"/>
</dbReference>
<dbReference type="EMBL" id="LR746276">
    <property type="protein sequence ID" value="CAA7407092.1"/>
    <property type="molecule type" value="Genomic_DNA"/>
</dbReference>
<organism evidence="1">
    <name type="scientific">Spirodela intermedia</name>
    <name type="common">Intermediate duckweed</name>
    <dbReference type="NCBI Taxonomy" id="51605"/>
    <lineage>
        <taxon>Eukaryota</taxon>
        <taxon>Viridiplantae</taxon>
        <taxon>Streptophyta</taxon>
        <taxon>Embryophyta</taxon>
        <taxon>Tracheophyta</taxon>
        <taxon>Spermatophyta</taxon>
        <taxon>Magnoliopsida</taxon>
        <taxon>Liliopsida</taxon>
        <taxon>Araceae</taxon>
        <taxon>Lemnoideae</taxon>
        <taxon>Spirodela</taxon>
    </lineage>
</organism>
<keyword evidence="3" id="KW-1185">Reference proteome</keyword>
<evidence type="ECO:0000313" key="2">
    <source>
        <dbReference type="EMBL" id="CAA7407092.1"/>
    </source>
</evidence>
<dbReference type="EMBL" id="LR743600">
    <property type="protein sequence ID" value="CAA2630814.1"/>
    <property type="molecule type" value="Genomic_DNA"/>
</dbReference>